<keyword evidence="2" id="KW-0255">Endonuclease</keyword>
<dbReference type="InterPro" id="IPR024796">
    <property type="entry name" value="T4_endonuc_V"/>
</dbReference>
<dbReference type="Gene3D" id="1.10.440.10">
    <property type="entry name" value="T4 endonuclease V"/>
    <property type="match status" value="1"/>
</dbReference>
<protein>
    <submittedName>
        <fullName evidence="2">Endonuclease V</fullName>
        <ecNumber evidence="2">3.1.25.1</ecNumber>
    </submittedName>
</protein>
<gene>
    <name evidence="2" type="primary">denV</name>
    <name evidence="2" type="ORF">NIOZUU157_00007</name>
</gene>
<accession>A0A7S9STM3</accession>
<reference evidence="2" key="1">
    <citation type="submission" date="2020-08" db="EMBL/GenBank/DDBJ databases">
        <title>Bridging the membrane lipid divide: bacteria of the FCB group superphylum have the potential to synthesize archaeal ether lipids.</title>
        <authorList>
            <person name="Villanueva L."/>
            <person name="von Meijenfeldt F.A.B."/>
            <person name="Westbye A.B."/>
            <person name="Yadav S."/>
            <person name="Hopmans E.C."/>
            <person name="Dutilh B.E."/>
            <person name="Sinninghe Damste J.S."/>
        </authorList>
    </citation>
    <scope>NUCLEOTIDE SEQUENCE</scope>
    <source>
        <strain evidence="2">NIOZ-UU157</strain>
    </source>
</reference>
<dbReference type="GO" id="GO:0033892">
    <property type="term" value="F:deoxyribonuclease (pyrimidine dimer) activity"/>
    <property type="evidence" value="ECO:0007669"/>
    <property type="project" value="UniProtKB-EC"/>
</dbReference>
<keyword evidence="2" id="KW-0378">Hydrolase</keyword>
<proteinExistence type="predicted"/>
<name>A0A7S9STM3_9VIRU</name>
<dbReference type="InterPro" id="IPR004260">
    <property type="entry name" value="Pyr-dimer_DNA_glycosylase"/>
</dbReference>
<evidence type="ECO:0000256" key="1">
    <source>
        <dbReference type="PIRSR" id="PIRSR001000-1"/>
    </source>
</evidence>
<dbReference type="PIRSF" id="PIRSF001000">
    <property type="entry name" value="PDG_ENDV"/>
    <property type="match status" value="1"/>
</dbReference>
<dbReference type="Pfam" id="PF03013">
    <property type="entry name" value="Pyr_excise"/>
    <property type="match status" value="1"/>
</dbReference>
<evidence type="ECO:0000313" key="2">
    <source>
        <dbReference type="EMBL" id="QPI16128.1"/>
    </source>
</evidence>
<dbReference type="EMBL" id="MW030531">
    <property type="protein sequence ID" value="QPI16128.1"/>
    <property type="molecule type" value="Genomic_DNA"/>
</dbReference>
<dbReference type="SUPFAM" id="SSF47077">
    <property type="entry name" value="T4 endonuclease V"/>
    <property type="match status" value="1"/>
</dbReference>
<dbReference type="EC" id="3.1.25.1" evidence="2"/>
<sequence length="122" mass="14378">MTRINVGIPPADLVNQHLIAEHREIKRIPNCIAKGKYNMEGIPDKFKLGTGHVKFFYNKLLYLKNRYTSLYNECIKRGFNVQNYIGAWDNVPQELMNDYKVEPNDIVIIKKRIDERRPKTKN</sequence>
<organism evidence="2">
    <name type="scientific">Virus NIOZ-UU157</name>
    <dbReference type="NCBI Taxonomy" id="2763269"/>
    <lineage>
        <taxon>Viruses</taxon>
    </lineage>
</organism>
<keyword evidence="2" id="KW-0540">Nuclease</keyword>
<feature type="active site" description="Proton acceptor" evidence="1">
    <location>
        <position position="24"/>
    </location>
</feature>